<dbReference type="InterPro" id="IPR000160">
    <property type="entry name" value="GGDEF_dom"/>
</dbReference>
<dbReference type="Pfam" id="PF13185">
    <property type="entry name" value="GAF_2"/>
    <property type="match status" value="1"/>
</dbReference>
<dbReference type="eggNOG" id="COG2199">
    <property type="taxonomic scope" value="Bacteria"/>
</dbReference>
<organism evidence="4 5">
    <name type="scientific">Halothiobacillus neapolitanus (strain ATCC 23641 / DSM 15147 / CIP 104769 / NCIMB 8539 / c2)</name>
    <name type="common">Thiobacillus neapolitanus</name>
    <dbReference type="NCBI Taxonomy" id="555778"/>
    <lineage>
        <taxon>Bacteria</taxon>
        <taxon>Pseudomonadati</taxon>
        <taxon>Pseudomonadota</taxon>
        <taxon>Gammaproteobacteria</taxon>
        <taxon>Chromatiales</taxon>
        <taxon>Halothiobacillaceae</taxon>
        <taxon>Halothiobacillus</taxon>
    </lineage>
</organism>
<dbReference type="SUPFAM" id="SSF141868">
    <property type="entry name" value="EAL domain-like"/>
    <property type="match status" value="1"/>
</dbReference>
<dbReference type="Pfam" id="PF00990">
    <property type="entry name" value="GGDEF"/>
    <property type="match status" value="1"/>
</dbReference>
<dbReference type="Gene3D" id="3.20.20.450">
    <property type="entry name" value="EAL domain"/>
    <property type="match status" value="1"/>
</dbReference>
<dbReference type="HOGENOM" id="CLU_000445_70_46_6"/>
<evidence type="ECO:0000313" key="5">
    <source>
        <dbReference type="Proteomes" id="UP000009102"/>
    </source>
</evidence>
<keyword evidence="1" id="KW-1133">Transmembrane helix</keyword>
<dbReference type="InterPro" id="IPR050706">
    <property type="entry name" value="Cyclic-di-GMP_PDE-like"/>
</dbReference>
<sequence>MKINRFTSLAAVGIGILVTILAVSFFIVERNLMLQSLADDLNQNLFYIESDLRHTLGESPISQIQTVLDRAVAVNQSLSVISVSVDGVHISVSSSRSLVGQLLGKNYFPMTDLAQGFVKGHVHYQKTVNFYENNTDANQIVLLITLDSQYVFDRMNRIAFFYGFSLFIALGLIAIAVYIVADRIITVPFVRIINDARDGNARLGYFFIDELSELNRTLNDTFGSLRQKQYELKQSLARTTYLDSVLRTVADINQLLITSKNVRELMDQSVSRLARHPGYSVCMILRAEQAQLMVRACSINEDNPLCLGRLMTDGAELDVGNPFIQAFMTKRAVVVEQISHDATAPDLPRAPWQLLAAQKDAGSVIALPLISNVHDDPMGVLVVFALRASGIDLQEIAMLEELAGDIGFAIRAFEYREQLQHHLTTDADTGLPNRVAFIDQMNTNSGGLIGLINIDRFSDINAVYGVDIGDALLKKYGLWLKARAQGREDIQLYKMGGDEFALYFRSAESLSEVRLFFVDLIAATANTAFMVAGVEIVLTITVGVAHGVDRGVAHASAAIKQAKLDHQSIGLFDGLDSTRQQENNIAWYKRIRDAIETSRIVPYFQPIVDNKTQKVTKYEALIRMIDTDGQVISPYQFLDVAKKTKLYSQLTRMMIDKVLDVFKESTIPVSINLSTEDLMNQELSEYLAQRLTETGMGHLLVFEILESEGVNNYEVVSAFIQRFKAKGCLFAIDDFGSGYSNFDHLIKLDMDILKIDGSLIRTLPHDRNSQIIVQHICDFAHEMGIRTVAEFVSNEAIYHQVCEIGIDDSQGYYFYPPLERPF</sequence>
<protein>
    <submittedName>
        <fullName evidence="4">Diguanylate cyclase/phosphodiesterase with GAF sensor</fullName>
    </submittedName>
</protein>
<accession>D0L1R6</accession>
<keyword evidence="5" id="KW-1185">Reference proteome</keyword>
<feature type="domain" description="GGDEF" evidence="3">
    <location>
        <begin position="445"/>
        <end position="583"/>
    </location>
</feature>
<dbReference type="Gene3D" id="3.30.450.40">
    <property type="match status" value="1"/>
</dbReference>
<dbReference type="eggNOG" id="COG2200">
    <property type="taxonomic scope" value="Bacteria"/>
</dbReference>
<evidence type="ECO:0000313" key="4">
    <source>
        <dbReference type="EMBL" id="ACX96639.1"/>
    </source>
</evidence>
<dbReference type="PANTHER" id="PTHR33121">
    <property type="entry name" value="CYCLIC DI-GMP PHOSPHODIESTERASE PDEF"/>
    <property type="match status" value="1"/>
</dbReference>
<dbReference type="SUPFAM" id="SSF55073">
    <property type="entry name" value="Nucleotide cyclase"/>
    <property type="match status" value="1"/>
</dbReference>
<dbReference type="CDD" id="cd01949">
    <property type="entry name" value="GGDEF"/>
    <property type="match status" value="1"/>
</dbReference>
<dbReference type="Gene3D" id="3.30.70.270">
    <property type="match status" value="1"/>
</dbReference>
<dbReference type="InterPro" id="IPR001633">
    <property type="entry name" value="EAL_dom"/>
</dbReference>
<gene>
    <name evidence="4" type="ordered locus">Hneap_1816</name>
</gene>
<dbReference type="EMBL" id="CP001801">
    <property type="protein sequence ID" value="ACX96639.1"/>
    <property type="molecule type" value="Genomic_DNA"/>
</dbReference>
<dbReference type="PANTHER" id="PTHR33121:SF79">
    <property type="entry name" value="CYCLIC DI-GMP PHOSPHODIESTERASE PDED-RELATED"/>
    <property type="match status" value="1"/>
</dbReference>
<keyword evidence="1" id="KW-0472">Membrane</keyword>
<dbReference type="Proteomes" id="UP000009102">
    <property type="component" value="Chromosome"/>
</dbReference>
<dbReference type="PROSITE" id="PS50887">
    <property type="entry name" value="GGDEF"/>
    <property type="match status" value="1"/>
</dbReference>
<dbReference type="OrthoDB" id="5894408at2"/>
<dbReference type="PROSITE" id="PS50883">
    <property type="entry name" value="EAL"/>
    <property type="match status" value="1"/>
</dbReference>
<feature type="transmembrane region" description="Helical" evidence="1">
    <location>
        <begin position="159"/>
        <end position="181"/>
    </location>
</feature>
<dbReference type="KEGG" id="hna:Hneap_1816"/>
<feature type="domain" description="EAL" evidence="2">
    <location>
        <begin position="584"/>
        <end position="822"/>
    </location>
</feature>
<keyword evidence="1" id="KW-0812">Transmembrane</keyword>
<dbReference type="RefSeq" id="WP_012824672.1">
    <property type="nucleotide sequence ID" value="NC_013422.1"/>
</dbReference>
<feature type="transmembrane region" description="Helical" evidence="1">
    <location>
        <begin position="6"/>
        <end position="28"/>
    </location>
</feature>
<dbReference type="Pfam" id="PF00563">
    <property type="entry name" value="EAL"/>
    <property type="match status" value="1"/>
</dbReference>
<evidence type="ECO:0000256" key="1">
    <source>
        <dbReference type="SAM" id="Phobius"/>
    </source>
</evidence>
<dbReference type="InterPro" id="IPR029016">
    <property type="entry name" value="GAF-like_dom_sf"/>
</dbReference>
<dbReference type="GO" id="GO:0071111">
    <property type="term" value="F:cyclic-guanylate-specific phosphodiesterase activity"/>
    <property type="evidence" value="ECO:0007669"/>
    <property type="project" value="InterPro"/>
</dbReference>
<dbReference type="SUPFAM" id="SSF55781">
    <property type="entry name" value="GAF domain-like"/>
    <property type="match status" value="1"/>
</dbReference>
<dbReference type="SMART" id="SM00065">
    <property type="entry name" value="GAF"/>
    <property type="match status" value="1"/>
</dbReference>
<dbReference type="SMART" id="SM00052">
    <property type="entry name" value="EAL"/>
    <property type="match status" value="1"/>
</dbReference>
<dbReference type="InterPro" id="IPR035919">
    <property type="entry name" value="EAL_sf"/>
</dbReference>
<dbReference type="InterPro" id="IPR043128">
    <property type="entry name" value="Rev_trsase/Diguanyl_cyclase"/>
</dbReference>
<dbReference type="SMART" id="SM00267">
    <property type="entry name" value="GGDEF"/>
    <property type="match status" value="1"/>
</dbReference>
<name>D0L1R6_HALNC</name>
<evidence type="ECO:0000259" key="2">
    <source>
        <dbReference type="PROSITE" id="PS50883"/>
    </source>
</evidence>
<dbReference type="InterPro" id="IPR029787">
    <property type="entry name" value="Nucleotide_cyclase"/>
</dbReference>
<dbReference type="CDD" id="cd01948">
    <property type="entry name" value="EAL"/>
    <property type="match status" value="1"/>
</dbReference>
<dbReference type="AlphaFoldDB" id="D0L1R6"/>
<reference evidence="4 5" key="1">
    <citation type="submission" date="2009-10" db="EMBL/GenBank/DDBJ databases">
        <title>Complete sequence of Halothiobacillus neapolitanus c2.</title>
        <authorList>
            <consortium name="US DOE Joint Genome Institute"/>
            <person name="Lucas S."/>
            <person name="Copeland A."/>
            <person name="Lapidus A."/>
            <person name="Glavina del Rio T."/>
            <person name="Tice H."/>
            <person name="Bruce D."/>
            <person name="Goodwin L."/>
            <person name="Pitluck S."/>
            <person name="Davenport K."/>
            <person name="Brettin T."/>
            <person name="Detter J.C."/>
            <person name="Han C."/>
            <person name="Tapia R."/>
            <person name="Larimer F."/>
            <person name="Land M."/>
            <person name="Hauser L."/>
            <person name="Kyrpides N."/>
            <person name="Mikhailova N."/>
            <person name="Kerfeld C."/>
            <person name="Cannon G."/>
            <person name="Heinhort S."/>
        </authorList>
    </citation>
    <scope>NUCLEOTIDE SEQUENCE [LARGE SCALE GENOMIC DNA]</scope>
    <source>
        <strain evidence="5">ATCC 23641 / c2</strain>
    </source>
</reference>
<dbReference type="InterPro" id="IPR003018">
    <property type="entry name" value="GAF"/>
</dbReference>
<dbReference type="STRING" id="555778.Hneap_1816"/>
<proteinExistence type="predicted"/>
<evidence type="ECO:0000259" key="3">
    <source>
        <dbReference type="PROSITE" id="PS50887"/>
    </source>
</evidence>